<keyword evidence="2" id="KW-1185">Reference proteome</keyword>
<protein>
    <submittedName>
        <fullName evidence="1">Uncharacterized protein</fullName>
    </submittedName>
</protein>
<proteinExistence type="predicted"/>
<sequence length="99" mass="10909">MLHVQTPRHTDVGFIHCVSPVAAFCVCLADQEEKDYDVSSFDSAYGVAERVSVVKCLAGEGIGSAEIIGSYNHRRMYAQVLKCIYTYAVNCALGYFVHL</sequence>
<name>A0ABD0JQY5_9CAEN</name>
<dbReference type="EMBL" id="JACVVK020000348">
    <property type="protein sequence ID" value="KAK7477501.1"/>
    <property type="molecule type" value="Genomic_DNA"/>
</dbReference>
<evidence type="ECO:0000313" key="2">
    <source>
        <dbReference type="Proteomes" id="UP001519460"/>
    </source>
</evidence>
<evidence type="ECO:0000313" key="1">
    <source>
        <dbReference type="EMBL" id="KAK7477501.1"/>
    </source>
</evidence>
<comment type="caution">
    <text evidence="1">The sequence shown here is derived from an EMBL/GenBank/DDBJ whole genome shotgun (WGS) entry which is preliminary data.</text>
</comment>
<dbReference type="AlphaFoldDB" id="A0ABD0JQY5"/>
<gene>
    <name evidence="1" type="ORF">BaRGS_00031265</name>
</gene>
<reference evidence="1 2" key="1">
    <citation type="journal article" date="2023" name="Sci. Data">
        <title>Genome assembly of the Korean intertidal mud-creeper Batillaria attramentaria.</title>
        <authorList>
            <person name="Patra A.K."/>
            <person name="Ho P.T."/>
            <person name="Jun S."/>
            <person name="Lee S.J."/>
            <person name="Kim Y."/>
            <person name="Won Y.J."/>
        </authorList>
    </citation>
    <scope>NUCLEOTIDE SEQUENCE [LARGE SCALE GENOMIC DNA]</scope>
    <source>
        <strain evidence="1">Wonlab-2016</strain>
    </source>
</reference>
<dbReference type="Proteomes" id="UP001519460">
    <property type="component" value="Unassembled WGS sequence"/>
</dbReference>
<accession>A0ABD0JQY5</accession>
<organism evidence="1 2">
    <name type="scientific">Batillaria attramentaria</name>
    <dbReference type="NCBI Taxonomy" id="370345"/>
    <lineage>
        <taxon>Eukaryota</taxon>
        <taxon>Metazoa</taxon>
        <taxon>Spiralia</taxon>
        <taxon>Lophotrochozoa</taxon>
        <taxon>Mollusca</taxon>
        <taxon>Gastropoda</taxon>
        <taxon>Caenogastropoda</taxon>
        <taxon>Sorbeoconcha</taxon>
        <taxon>Cerithioidea</taxon>
        <taxon>Batillariidae</taxon>
        <taxon>Batillaria</taxon>
    </lineage>
</organism>